<dbReference type="SUPFAM" id="SSF53335">
    <property type="entry name" value="S-adenosyl-L-methionine-dependent methyltransferases"/>
    <property type="match status" value="1"/>
</dbReference>
<feature type="modified residue" description="4-aspartylphosphate" evidence="1">
    <location>
        <position position="55"/>
    </location>
</feature>
<comment type="caution">
    <text evidence="3">The sequence shown here is derived from an EMBL/GenBank/DDBJ whole genome shotgun (WGS) entry which is preliminary data.</text>
</comment>
<evidence type="ECO:0000256" key="1">
    <source>
        <dbReference type="PROSITE-ProRule" id="PRU00169"/>
    </source>
</evidence>
<keyword evidence="3" id="KW-0808">Transferase</keyword>
<dbReference type="CDD" id="cd02440">
    <property type="entry name" value="AdoMet_MTases"/>
    <property type="match status" value="1"/>
</dbReference>
<dbReference type="InterPro" id="IPR029063">
    <property type="entry name" value="SAM-dependent_MTases_sf"/>
</dbReference>
<dbReference type="InterPro" id="IPR013216">
    <property type="entry name" value="Methyltransf_11"/>
</dbReference>
<dbReference type="InterPro" id="IPR011006">
    <property type="entry name" value="CheY-like_superfamily"/>
</dbReference>
<dbReference type="Proteomes" id="UP000054092">
    <property type="component" value="Unassembled WGS sequence"/>
</dbReference>
<name>A0A124FYQ8_9BACT</name>
<dbReference type="PATRIC" id="fig|1184387.3.peg.536"/>
<dbReference type="SUPFAM" id="SSF52172">
    <property type="entry name" value="CheY-like"/>
    <property type="match status" value="1"/>
</dbReference>
<protein>
    <submittedName>
        <fullName evidence="3">Methylase in ubiquinone/menaquinone biosynthesi</fullName>
    </submittedName>
</protein>
<evidence type="ECO:0000313" key="4">
    <source>
        <dbReference type="Proteomes" id="UP000054092"/>
    </source>
</evidence>
<dbReference type="Gene3D" id="3.40.50.150">
    <property type="entry name" value="Vaccinia Virus protein VP39"/>
    <property type="match status" value="1"/>
</dbReference>
<feature type="domain" description="Response regulatory" evidence="2">
    <location>
        <begin position="3"/>
        <end position="122"/>
    </location>
</feature>
<proteinExistence type="predicted"/>
<organism evidence="3 4">
    <name type="scientific">Mesotoga prima</name>
    <dbReference type="NCBI Taxonomy" id="1184387"/>
    <lineage>
        <taxon>Bacteria</taxon>
        <taxon>Thermotogati</taxon>
        <taxon>Thermotogota</taxon>
        <taxon>Thermotogae</taxon>
        <taxon>Kosmotogales</taxon>
        <taxon>Kosmotogaceae</taxon>
        <taxon>Mesotoga</taxon>
    </lineage>
</organism>
<dbReference type="PANTHER" id="PTHR43591:SF24">
    <property type="entry name" value="2-METHOXY-6-POLYPRENYL-1,4-BENZOQUINOL METHYLASE, MITOCHONDRIAL"/>
    <property type="match status" value="1"/>
</dbReference>
<reference evidence="4" key="1">
    <citation type="journal article" date="2015" name="MBio">
        <title>Genome-Resolved Metagenomic Analysis Reveals Roles for Candidate Phyla and Other Microbial Community Members in Biogeochemical Transformations in Oil Reservoirs.</title>
        <authorList>
            <person name="Hu P."/>
            <person name="Tom L."/>
            <person name="Singh A."/>
            <person name="Thomas B.C."/>
            <person name="Baker B.J."/>
            <person name="Piceno Y.M."/>
            <person name="Andersen G.L."/>
            <person name="Banfield J.F."/>
        </authorList>
    </citation>
    <scope>NUCLEOTIDE SEQUENCE [LARGE SCALE GENOMIC DNA]</scope>
</reference>
<dbReference type="EMBL" id="LGGP01000023">
    <property type="protein sequence ID" value="KUK81956.1"/>
    <property type="molecule type" value="Genomic_DNA"/>
</dbReference>
<keyword evidence="3" id="KW-0489">Methyltransferase</keyword>
<dbReference type="PANTHER" id="PTHR43591">
    <property type="entry name" value="METHYLTRANSFERASE"/>
    <property type="match status" value="1"/>
</dbReference>
<evidence type="ECO:0000313" key="3">
    <source>
        <dbReference type="EMBL" id="KUK81956.1"/>
    </source>
</evidence>
<dbReference type="PROSITE" id="PS50110">
    <property type="entry name" value="RESPONSE_REGULATORY"/>
    <property type="match status" value="1"/>
</dbReference>
<sequence length="251" mass="28308">MINAMLVDDETMALEQLRYVLEQYREIKVQAQFTDPLAALQALAGNLKPDVAFLDIEMPAINGFLVAEEMLKVASMKAEIAELNVRFLRSNADNLPFEGESFDYVLAMGDLLSYVKDSTKVLKEACRVLKKDGVLIATVDNAWAFLQDFLSRGEYSMAKALIEGGEVPIGDSSLSRKVFVTRPFFPGEVEFRLSESGFDLIDTASVVAFYPYDERALASRISAAADWEYKYCRNRETFARSEHLFFCGRKR</sequence>
<dbReference type="GO" id="GO:0000160">
    <property type="term" value="P:phosphorelay signal transduction system"/>
    <property type="evidence" value="ECO:0007669"/>
    <property type="project" value="InterPro"/>
</dbReference>
<gene>
    <name evidence="3" type="ORF">XD94_0237</name>
</gene>
<dbReference type="AlphaFoldDB" id="A0A124FYQ8"/>
<accession>A0A124FYQ8</accession>
<keyword evidence="3" id="KW-0830">Ubiquinone</keyword>
<evidence type="ECO:0000259" key="2">
    <source>
        <dbReference type="PROSITE" id="PS50110"/>
    </source>
</evidence>
<dbReference type="InterPro" id="IPR001789">
    <property type="entry name" value="Sig_transdc_resp-reg_receiver"/>
</dbReference>
<dbReference type="GO" id="GO:0032259">
    <property type="term" value="P:methylation"/>
    <property type="evidence" value="ECO:0007669"/>
    <property type="project" value="UniProtKB-KW"/>
</dbReference>
<keyword evidence="1" id="KW-0597">Phosphoprotein</keyword>
<dbReference type="Pfam" id="PF08241">
    <property type="entry name" value="Methyltransf_11"/>
    <property type="match status" value="1"/>
</dbReference>
<dbReference type="GO" id="GO:0008757">
    <property type="term" value="F:S-adenosylmethionine-dependent methyltransferase activity"/>
    <property type="evidence" value="ECO:0007669"/>
    <property type="project" value="InterPro"/>
</dbReference>